<protein>
    <submittedName>
        <fullName evidence="2">Uncharacterized protein</fullName>
    </submittedName>
</protein>
<reference evidence="3" key="1">
    <citation type="submission" date="2019-07" db="EMBL/GenBank/DDBJ databases">
        <title>Chitinimonas sp. nov., isolated from Ny-Alesund, arctica soil.</title>
        <authorList>
            <person name="Xu Q."/>
            <person name="Peng F."/>
        </authorList>
    </citation>
    <scope>NUCLEOTIDE SEQUENCE [LARGE SCALE GENOMIC DNA]</scope>
    <source>
        <strain evidence="3">R3-44</strain>
    </source>
</reference>
<name>A0A516SAM3_9NEIS</name>
<evidence type="ECO:0000313" key="2">
    <source>
        <dbReference type="EMBL" id="QDQ25196.1"/>
    </source>
</evidence>
<dbReference type="EMBL" id="CP041730">
    <property type="protein sequence ID" value="QDQ25196.1"/>
    <property type="molecule type" value="Genomic_DNA"/>
</dbReference>
<feature type="region of interest" description="Disordered" evidence="1">
    <location>
        <begin position="287"/>
        <end position="307"/>
    </location>
</feature>
<accession>A0A516SAM3</accession>
<evidence type="ECO:0000256" key="1">
    <source>
        <dbReference type="SAM" id="MobiDB-lite"/>
    </source>
</evidence>
<organism evidence="2 3">
    <name type="scientific">Chitinimonas arctica</name>
    <dbReference type="NCBI Taxonomy" id="2594795"/>
    <lineage>
        <taxon>Bacteria</taxon>
        <taxon>Pseudomonadati</taxon>
        <taxon>Pseudomonadota</taxon>
        <taxon>Betaproteobacteria</taxon>
        <taxon>Neisseriales</taxon>
        <taxon>Chitinibacteraceae</taxon>
        <taxon>Chitinimonas</taxon>
    </lineage>
</organism>
<proteinExistence type="predicted"/>
<dbReference type="KEGG" id="cari:FNU76_01845"/>
<gene>
    <name evidence="2" type="ORF">FNU76_01845</name>
</gene>
<evidence type="ECO:0000313" key="3">
    <source>
        <dbReference type="Proteomes" id="UP000317550"/>
    </source>
</evidence>
<feature type="region of interest" description="Disordered" evidence="1">
    <location>
        <begin position="1"/>
        <end position="42"/>
    </location>
</feature>
<dbReference type="AlphaFoldDB" id="A0A516SAM3"/>
<keyword evidence="3" id="KW-1185">Reference proteome</keyword>
<dbReference type="RefSeq" id="WP_143856121.1">
    <property type="nucleotide sequence ID" value="NZ_CP041730.1"/>
</dbReference>
<dbReference type="Proteomes" id="UP000317550">
    <property type="component" value="Chromosome"/>
</dbReference>
<sequence>MDNIPTKQALSAEPYPIIPANRKPVRQSHSTTPASVAPLDRKDLPPPLLKAFDALPSQHSRDNPVLVARDLHIYNALTHESNIVSILTQGQASTYSGRHFSPKGIALNAPFYNYPAFVYIKLSKFIDEYQKHMSALSTSGKEALADLCCDMITGEMMQNPRLVLLRKAGRHQQPYIATVCDEKTLSDPSLIKSWVSNNLATIESREFVELKTIIVALDEDLKNDIADNLRVKNIESERPSPQEWAAIRPESLDSFQQQHPTSFLNRVWEKREEVIEGHFTRQQYLMESQYQKTRRSESAQPPFDHRS</sequence>